<dbReference type="InterPro" id="IPR012338">
    <property type="entry name" value="Beta-lactam/transpept-like"/>
</dbReference>
<dbReference type="PRINTS" id="PR00118">
    <property type="entry name" value="BLACTAMASEA"/>
</dbReference>
<name>A0ABP9RDG3_9PSEU</name>
<reference evidence="10" key="1">
    <citation type="journal article" date="2019" name="Int. J. Syst. Evol. Microbiol.">
        <title>The Global Catalogue of Microorganisms (GCM) 10K type strain sequencing project: providing services to taxonomists for standard genome sequencing and annotation.</title>
        <authorList>
            <consortium name="The Broad Institute Genomics Platform"/>
            <consortium name="The Broad Institute Genome Sequencing Center for Infectious Disease"/>
            <person name="Wu L."/>
            <person name="Ma J."/>
        </authorList>
    </citation>
    <scope>NUCLEOTIDE SEQUENCE [LARGE SCALE GENOMIC DNA]</scope>
    <source>
        <strain evidence="10">JCM 18303</strain>
    </source>
</reference>
<evidence type="ECO:0000256" key="1">
    <source>
        <dbReference type="ARBA" id="ARBA00009009"/>
    </source>
</evidence>
<dbReference type="PROSITE" id="PS00146">
    <property type="entry name" value="BETA_LACTAMASE_A"/>
    <property type="match status" value="1"/>
</dbReference>
<keyword evidence="3 5" id="KW-0378">Hydrolase</keyword>
<keyword evidence="4 5" id="KW-0046">Antibiotic resistance</keyword>
<dbReference type="SUPFAM" id="SSF56601">
    <property type="entry name" value="beta-lactamase/transpeptidase-like"/>
    <property type="match status" value="1"/>
</dbReference>
<feature type="domain" description="Beta-lactamase class A catalytic" evidence="8">
    <location>
        <begin position="99"/>
        <end position="314"/>
    </location>
</feature>
<dbReference type="InterPro" id="IPR045155">
    <property type="entry name" value="Beta-lactam_cat"/>
</dbReference>
<keyword evidence="10" id="KW-1185">Reference proteome</keyword>
<feature type="compositionally biased region" description="Low complexity" evidence="6">
    <location>
        <begin position="70"/>
        <end position="82"/>
    </location>
</feature>
<dbReference type="NCBIfam" id="NF033103">
    <property type="entry name" value="bla_class_A"/>
    <property type="match status" value="1"/>
</dbReference>
<dbReference type="InterPro" id="IPR000871">
    <property type="entry name" value="Beta-lactam_class-A"/>
</dbReference>
<sequence length="342" mass="35366">MSLPVGPPTARASFAALTAAFLAAALTACAGPAPTTASGRAPTAASGSAPAPSPAPAPRSPSAPAPAFVPGPASTPGAAAAAERAEFERLELDFDARLGLYAVDTATGREITFRADERFGYASTHKAFSAAAVLQRTPLDQLDRVVTYRQSDVVSDSPITAQHASTGMTLRAIMDATLRYSDNTGGNLLFRELGGPAGLAAALRAVGDTTSQVDRIEPDLNRVTPGDLRDTSTPRALANTLRAFTLGDALTPDKRKVLVDMMCANTTGNTDIRAGVPAGWLVADKTGSADYGTRNDIAVLWPPNRPPIVIAVLTDRKAKDDKYDNKLLAQATTAAVKALGAS</sequence>
<evidence type="ECO:0000313" key="9">
    <source>
        <dbReference type="EMBL" id="GAA5175217.1"/>
    </source>
</evidence>
<organism evidence="9 10">
    <name type="scientific">Pseudonocardia eucalypti</name>
    <dbReference type="NCBI Taxonomy" id="648755"/>
    <lineage>
        <taxon>Bacteria</taxon>
        <taxon>Bacillati</taxon>
        <taxon>Actinomycetota</taxon>
        <taxon>Actinomycetes</taxon>
        <taxon>Pseudonocardiales</taxon>
        <taxon>Pseudonocardiaceae</taxon>
        <taxon>Pseudonocardia</taxon>
    </lineage>
</organism>
<evidence type="ECO:0000256" key="6">
    <source>
        <dbReference type="SAM" id="MobiDB-lite"/>
    </source>
</evidence>
<evidence type="ECO:0000256" key="5">
    <source>
        <dbReference type="RuleBase" id="RU361140"/>
    </source>
</evidence>
<dbReference type="PANTHER" id="PTHR35333">
    <property type="entry name" value="BETA-LACTAMASE"/>
    <property type="match status" value="1"/>
</dbReference>
<protein>
    <recommendedName>
        <fullName evidence="2 5">Beta-lactamase</fullName>
        <ecNumber evidence="2 5">3.5.2.6</ecNumber>
    </recommendedName>
</protein>
<gene>
    <name evidence="9" type="primary">bla</name>
    <name evidence="9" type="ORF">GCM10023321_80850</name>
</gene>
<comment type="catalytic activity">
    <reaction evidence="5">
        <text>a beta-lactam + H2O = a substituted beta-amino acid</text>
        <dbReference type="Rhea" id="RHEA:20401"/>
        <dbReference type="ChEBI" id="CHEBI:15377"/>
        <dbReference type="ChEBI" id="CHEBI:35627"/>
        <dbReference type="ChEBI" id="CHEBI:140347"/>
        <dbReference type="EC" id="3.5.2.6"/>
    </reaction>
</comment>
<feature type="compositionally biased region" description="Pro residues" evidence="6">
    <location>
        <begin position="51"/>
        <end position="69"/>
    </location>
</feature>
<accession>A0ABP9RDG3</accession>
<feature type="region of interest" description="Disordered" evidence="6">
    <location>
        <begin position="34"/>
        <end position="82"/>
    </location>
</feature>
<dbReference type="Pfam" id="PF13354">
    <property type="entry name" value="Beta-lactamase2"/>
    <property type="match status" value="1"/>
</dbReference>
<evidence type="ECO:0000256" key="4">
    <source>
        <dbReference type="ARBA" id="ARBA00023251"/>
    </source>
</evidence>
<evidence type="ECO:0000256" key="2">
    <source>
        <dbReference type="ARBA" id="ARBA00012865"/>
    </source>
</evidence>
<dbReference type="Gene3D" id="3.40.710.10">
    <property type="entry name" value="DD-peptidase/beta-lactamase superfamily"/>
    <property type="match status" value="1"/>
</dbReference>
<dbReference type="EMBL" id="BAABJP010000064">
    <property type="protein sequence ID" value="GAA5175217.1"/>
    <property type="molecule type" value="Genomic_DNA"/>
</dbReference>
<evidence type="ECO:0000259" key="8">
    <source>
        <dbReference type="Pfam" id="PF13354"/>
    </source>
</evidence>
<feature type="chain" id="PRO_5046535389" description="Beta-lactamase" evidence="7">
    <location>
        <begin position="31"/>
        <end position="342"/>
    </location>
</feature>
<feature type="signal peptide" evidence="7">
    <location>
        <begin position="1"/>
        <end position="30"/>
    </location>
</feature>
<proteinExistence type="inferred from homology"/>
<comment type="similarity">
    <text evidence="1 5">Belongs to the class-A beta-lactamase family.</text>
</comment>
<evidence type="ECO:0000256" key="7">
    <source>
        <dbReference type="SAM" id="SignalP"/>
    </source>
</evidence>
<comment type="caution">
    <text evidence="9">The sequence shown here is derived from an EMBL/GenBank/DDBJ whole genome shotgun (WGS) entry which is preliminary data.</text>
</comment>
<feature type="compositionally biased region" description="Low complexity" evidence="6">
    <location>
        <begin position="34"/>
        <end position="50"/>
    </location>
</feature>
<keyword evidence="7" id="KW-0732">Signal</keyword>
<dbReference type="InterPro" id="IPR023650">
    <property type="entry name" value="Beta-lactam_class-A_AS"/>
</dbReference>
<dbReference type="PANTHER" id="PTHR35333:SF3">
    <property type="entry name" value="BETA-LACTAMASE-TYPE TRANSPEPTIDASE FOLD CONTAINING PROTEIN"/>
    <property type="match status" value="1"/>
</dbReference>
<dbReference type="Proteomes" id="UP001428817">
    <property type="component" value="Unassembled WGS sequence"/>
</dbReference>
<evidence type="ECO:0000313" key="10">
    <source>
        <dbReference type="Proteomes" id="UP001428817"/>
    </source>
</evidence>
<dbReference type="EC" id="3.5.2.6" evidence="2 5"/>
<evidence type="ECO:0000256" key="3">
    <source>
        <dbReference type="ARBA" id="ARBA00022801"/>
    </source>
</evidence>